<reference evidence="1 2" key="1">
    <citation type="journal article" date="2021" name="Hortic Res">
        <title>High-quality reference genome and annotation aids understanding of berry development for evergreen blueberry (Vaccinium darrowii).</title>
        <authorList>
            <person name="Yu J."/>
            <person name="Hulse-Kemp A.M."/>
            <person name="Babiker E."/>
            <person name="Staton M."/>
        </authorList>
    </citation>
    <scope>NUCLEOTIDE SEQUENCE [LARGE SCALE GENOMIC DNA]</scope>
    <source>
        <strain evidence="2">cv. NJ 8807/NJ 8810</strain>
        <tissue evidence="1">Young leaf</tissue>
    </source>
</reference>
<dbReference type="Proteomes" id="UP000828048">
    <property type="component" value="Chromosome 5"/>
</dbReference>
<proteinExistence type="predicted"/>
<dbReference type="EMBL" id="CM037155">
    <property type="protein sequence ID" value="KAH7847991.1"/>
    <property type="molecule type" value="Genomic_DNA"/>
</dbReference>
<evidence type="ECO:0000313" key="1">
    <source>
        <dbReference type="EMBL" id="KAH7847991.1"/>
    </source>
</evidence>
<sequence length="850" mass="96341">MEAASTKPPSLHRPPPKPPTDQQLTKKLLQYNVTPTPKITHILRKKHLQKTLRKSNRTQPQTQPIIDDEESHFRALKTEYRNFTRAIDEKKKKTPDGGVLMVGKPWDGVEAGDEMREVEYGGEKLKKEHLRELSGILERDRDKFRWLLEDDVEIEGGWLEENGRRRNWAPPKRGEAESIRFLVDKLCGTELSVKDWKLARMMKKSELLFTEGQLLKIVEGLGVKGQWRNAMSVVEWVYSSKEHRHYKSRFVYTKLLSVLWKARRPREALQIFDVMRGDCQIYPDMPAYHCIAVTLGQAGFLKELMKIIECMKEKPAKRLKNMRHMSWEAILQPDVVVFNAVLNACVPSHQWKGVSWVFEQLRKNGLRPNGATYGLAMEVMLRSGKFDLVHEYFGKMRRSGEAPKALTYKVLVKAFWEEGKVDEAIQVVRDMEQRGVFGAACVYYELACCLCNNGRWQEALLEVEKLKKFPHTKPLEVTFTGMIMSSFKGGHIDSCISIFQHIKEHCAVDIGIVNAMLKVYGRNDMFSKAKELFEATKSVKSDSTSSLSADAYTYSMMLEASASAHQWEYFECVYKEMALSGYLLDQSKHVSLLIKAARAGKGHLLEHAFDTMLEAGEIPYQSVFTELICQAILQHDYERAIGIIKAMAHAPFQVSEKEWTDHFERNGDRISRESLEELLETLSNNVLPMEATVSNLSKSLLFLCRSDKFGEISSPVAFENSSVDQSPSAGDNGKLDCGGSRNVQNTSGNTVEINGKTNDRHSIGKAIELISLEDLAPDETSDESADDSDDEFLSHAECGNPDIEEEEIDSLESNLPSADEILKSWKEGRKGDGIVFPFPFGGKKVNTVSS</sequence>
<organism evidence="1 2">
    <name type="scientific">Vaccinium darrowii</name>
    <dbReference type="NCBI Taxonomy" id="229202"/>
    <lineage>
        <taxon>Eukaryota</taxon>
        <taxon>Viridiplantae</taxon>
        <taxon>Streptophyta</taxon>
        <taxon>Embryophyta</taxon>
        <taxon>Tracheophyta</taxon>
        <taxon>Spermatophyta</taxon>
        <taxon>Magnoliopsida</taxon>
        <taxon>eudicotyledons</taxon>
        <taxon>Gunneridae</taxon>
        <taxon>Pentapetalae</taxon>
        <taxon>asterids</taxon>
        <taxon>Ericales</taxon>
        <taxon>Ericaceae</taxon>
        <taxon>Vaccinioideae</taxon>
        <taxon>Vaccinieae</taxon>
        <taxon>Vaccinium</taxon>
    </lineage>
</organism>
<gene>
    <name evidence="1" type="ORF">Vadar_032501</name>
</gene>
<comment type="caution">
    <text evidence="1">The sequence shown here is derived from an EMBL/GenBank/DDBJ whole genome shotgun (WGS) entry which is preliminary data.</text>
</comment>
<protein>
    <submittedName>
        <fullName evidence="1">Uncharacterized protein</fullName>
    </submittedName>
</protein>
<name>A0ACB7Y3L7_9ERIC</name>
<keyword evidence="2" id="KW-1185">Reference proteome</keyword>
<accession>A0ACB7Y3L7</accession>
<evidence type="ECO:0000313" key="2">
    <source>
        <dbReference type="Proteomes" id="UP000828048"/>
    </source>
</evidence>